<evidence type="ECO:0008006" key="4">
    <source>
        <dbReference type="Google" id="ProtNLM"/>
    </source>
</evidence>
<evidence type="ECO:0000313" key="2">
    <source>
        <dbReference type="EMBL" id="RTE06771.1"/>
    </source>
</evidence>
<proteinExistence type="predicted"/>
<dbReference type="RefSeq" id="WP_126143485.1">
    <property type="nucleotide sequence ID" value="NZ_RXHU01000072.1"/>
</dbReference>
<dbReference type="EMBL" id="RXHU01000072">
    <property type="protein sequence ID" value="RTE06771.1"/>
    <property type="molecule type" value="Genomic_DNA"/>
</dbReference>
<comment type="caution">
    <text evidence="2">The sequence shown here is derived from an EMBL/GenBank/DDBJ whole genome shotgun (WGS) entry which is preliminary data.</text>
</comment>
<feature type="signal peptide" evidence="1">
    <location>
        <begin position="1"/>
        <end position="23"/>
    </location>
</feature>
<reference evidence="2 3" key="1">
    <citation type="submission" date="2018-12" db="EMBL/GenBank/DDBJ databases">
        <title>Bacillus ochoae sp. nov., Paenibacillus whitsoniae sp. nov., Paenibacillus spiritus sp. nov. Isolated from the Mars Exploration Rover during spacecraft assembly.</title>
        <authorList>
            <person name="Seuylemezian A."/>
            <person name="Vaishampayan P."/>
        </authorList>
    </citation>
    <scope>NUCLEOTIDE SEQUENCE [LARGE SCALE GENOMIC DNA]</scope>
    <source>
        <strain evidence="2 3">MER 54</strain>
    </source>
</reference>
<sequence length="348" mass="39336">MKKYVASLLVVLMLILSFGAVSFAEEESYQIYVNGKKLESDYPPIVENYAIYVPLWSVLGAADYSAIYSRDIFRINTNDGVVLVRPDHNALFKYPFATGNLDESSYNLKLKYDFYRQDYYPITRNWVIYAPLTLLQDYLGMSVAWGDNKRIDITAKSTYKTSLSKFYKDAVGALKKVSFSMSTEKDFINTIDNSVTAGAEELRRFAAIEEWISKQNTYWLDARFANYEGHDHTEEVVVVGYSGNKITFSNSKGEFTKEFGSLQEAQDGLFTSNPIAGLSAKAQAAVKARQVYVGMSRSEAVLSWGKPDDMNKWTSGLGTTEQWVYRSGSLFNAQYIYFTNGVLTSIQN</sequence>
<protein>
    <recommendedName>
        <fullName evidence="4">Copper amine oxidase N-terminal domain-containing protein</fullName>
    </recommendedName>
</protein>
<gene>
    <name evidence="2" type="ORF">EJQ19_22490</name>
</gene>
<dbReference type="OrthoDB" id="1684530at2"/>
<evidence type="ECO:0000313" key="3">
    <source>
        <dbReference type="Proteomes" id="UP000276128"/>
    </source>
</evidence>
<organism evidence="2 3">
    <name type="scientific">Paenibacillus whitsoniae</name>
    <dbReference type="NCBI Taxonomy" id="2496558"/>
    <lineage>
        <taxon>Bacteria</taxon>
        <taxon>Bacillati</taxon>
        <taxon>Bacillota</taxon>
        <taxon>Bacilli</taxon>
        <taxon>Bacillales</taxon>
        <taxon>Paenibacillaceae</taxon>
        <taxon>Paenibacillus</taxon>
    </lineage>
</organism>
<accession>A0A430J8U8</accession>
<dbReference type="Proteomes" id="UP000276128">
    <property type="component" value="Unassembled WGS sequence"/>
</dbReference>
<feature type="chain" id="PRO_5039222720" description="Copper amine oxidase N-terminal domain-containing protein" evidence="1">
    <location>
        <begin position="24"/>
        <end position="348"/>
    </location>
</feature>
<keyword evidence="1" id="KW-0732">Signal</keyword>
<keyword evidence="3" id="KW-1185">Reference proteome</keyword>
<evidence type="ECO:0000256" key="1">
    <source>
        <dbReference type="SAM" id="SignalP"/>
    </source>
</evidence>
<dbReference type="AlphaFoldDB" id="A0A430J8U8"/>
<name>A0A430J8U8_9BACL</name>